<dbReference type="Gene3D" id="3.40.50.280">
    <property type="entry name" value="Cobalamin-binding domain"/>
    <property type="match status" value="1"/>
</dbReference>
<dbReference type="RefSeq" id="WP_290287913.1">
    <property type="nucleotide sequence ID" value="NZ_CP047211.1"/>
</dbReference>
<feature type="compositionally biased region" description="Polar residues" evidence="7">
    <location>
        <begin position="1"/>
        <end position="11"/>
    </location>
</feature>
<evidence type="ECO:0000313" key="10">
    <source>
        <dbReference type="Proteomes" id="UP001595751"/>
    </source>
</evidence>
<feature type="region of interest" description="Disordered" evidence="7">
    <location>
        <begin position="1"/>
        <end position="22"/>
    </location>
</feature>
<dbReference type="InterPro" id="IPR036724">
    <property type="entry name" value="Cobalamin-bd_sf"/>
</dbReference>
<feature type="domain" description="Methylmalonyl-CoA mutase alpha/beta chain catalytic" evidence="8">
    <location>
        <begin position="139"/>
        <end position="495"/>
    </location>
</feature>
<comment type="subunit">
    <text evidence="3">Heterodimer of an alpha and a beta chain.</text>
</comment>
<dbReference type="SUPFAM" id="SSF52242">
    <property type="entry name" value="Cobalamin (vitamin B12)-binding domain"/>
    <property type="match status" value="1"/>
</dbReference>
<keyword evidence="4" id="KW-0846">Cobalamin</keyword>
<keyword evidence="6" id="KW-0170">Cobalt</keyword>
<dbReference type="PANTHER" id="PTHR48101">
    <property type="entry name" value="METHYLMALONYL-COA MUTASE, MITOCHONDRIAL-RELATED"/>
    <property type="match status" value="1"/>
</dbReference>
<comment type="cofactor">
    <cofactor evidence="1">
        <name>adenosylcob(III)alamin</name>
        <dbReference type="ChEBI" id="CHEBI:18408"/>
    </cofactor>
</comment>
<evidence type="ECO:0000256" key="5">
    <source>
        <dbReference type="ARBA" id="ARBA00023235"/>
    </source>
</evidence>
<dbReference type="Gene3D" id="3.20.20.240">
    <property type="entry name" value="Methylmalonyl-CoA mutase"/>
    <property type="match status" value="1"/>
</dbReference>
<evidence type="ECO:0000313" key="9">
    <source>
        <dbReference type="EMBL" id="MFC3850866.1"/>
    </source>
</evidence>
<dbReference type="PANTHER" id="PTHR48101:SF4">
    <property type="entry name" value="METHYLMALONYL-COA MUTASE, MITOCHONDRIAL"/>
    <property type="match status" value="1"/>
</dbReference>
<comment type="similarity">
    <text evidence="2">Belongs to the methylmalonyl-CoA mutase family.</text>
</comment>
<dbReference type="InterPro" id="IPR016176">
    <property type="entry name" value="Cbl-dep_enz_cat"/>
</dbReference>
<dbReference type="InterPro" id="IPR006099">
    <property type="entry name" value="MeMalonylCoA_mutase_a/b_cat"/>
</dbReference>
<proteinExistence type="inferred from homology"/>
<evidence type="ECO:0000259" key="8">
    <source>
        <dbReference type="Pfam" id="PF01642"/>
    </source>
</evidence>
<reference evidence="10" key="1">
    <citation type="journal article" date="2019" name="Int. J. Syst. Evol. Microbiol.">
        <title>The Global Catalogue of Microorganisms (GCM) 10K type strain sequencing project: providing services to taxonomists for standard genome sequencing and annotation.</title>
        <authorList>
            <consortium name="The Broad Institute Genomics Platform"/>
            <consortium name="The Broad Institute Genome Sequencing Center for Infectious Disease"/>
            <person name="Wu L."/>
            <person name="Ma J."/>
        </authorList>
    </citation>
    <scope>NUCLEOTIDE SEQUENCE [LARGE SCALE GENOMIC DNA]</scope>
    <source>
        <strain evidence="10">CCUG 53252</strain>
    </source>
</reference>
<dbReference type="EMBL" id="JBHRZN010000004">
    <property type="protein sequence ID" value="MFC3850866.1"/>
    <property type="molecule type" value="Genomic_DNA"/>
</dbReference>
<comment type="caution">
    <text evidence="9">The sequence shown here is derived from an EMBL/GenBank/DDBJ whole genome shotgun (WGS) entry which is preliminary data.</text>
</comment>
<evidence type="ECO:0000256" key="4">
    <source>
        <dbReference type="ARBA" id="ARBA00022628"/>
    </source>
</evidence>
<evidence type="ECO:0000256" key="3">
    <source>
        <dbReference type="ARBA" id="ARBA00011870"/>
    </source>
</evidence>
<feature type="domain" description="Methylmalonyl-CoA mutase alpha/beta chain catalytic" evidence="8">
    <location>
        <begin position="56"/>
        <end position="131"/>
    </location>
</feature>
<gene>
    <name evidence="9" type="ORF">ACFORJ_11925</name>
</gene>
<keyword evidence="5" id="KW-0413">Isomerase</keyword>
<organism evidence="9 10">
    <name type="scientific">Corynebacterium hansenii</name>
    <dbReference type="NCBI Taxonomy" id="394964"/>
    <lineage>
        <taxon>Bacteria</taxon>
        <taxon>Bacillati</taxon>
        <taxon>Actinomycetota</taxon>
        <taxon>Actinomycetes</taxon>
        <taxon>Mycobacteriales</taxon>
        <taxon>Corynebacteriaceae</taxon>
        <taxon>Corynebacterium</taxon>
    </lineage>
</organism>
<dbReference type="Proteomes" id="UP001595751">
    <property type="component" value="Unassembled WGS sequence"/>
</dbReference>
<accession>A0ABV7ZRY5</accession>
<keyword evidence="10" id="KW-1185">Reference proteome</keyword>
<evidence type="ECO:0000256" key="2">
    <source>
        <dbReference type="ARBA" id="ARBA00008465"/>
    </source>
</evidence>
<evidence type="ECO:0000256" key="1">
    <source>
        <dbReference type="ARBA" id="ARBA00001922"/>
    </source>
</evidence>
<sequence length="627" mass="66085">MTDRTAPNASGTPLPPDFEEQQASWHKAVAGVFARVRKQDVADVPLDVWKKLNTTTYDGVEVRPLYTRADDLAEAPAPGQFPFTRGARLRGADDAGWGVRETFGRTGSGSAAEVSKALLDALTNGTSAVRLDLRNGLSAADLPALLKGVYLDLAPIAVEAGDDVAEAAEALLALVDAADLKDPEAVDIELSAAPLTSQYTGAAEVSLEKAVEMAVANAKRSGSVRTLLVDGVAFANMGATDAQEIGYALAVGVAYLRALTGAGLSTEEALDQISFRYSATDDQFNTIAKFRAARTLWARVAEVAGAPGHGSAPNHAVTAPVMFSQRDPWVNMLRVTVAAFAAGVGGATTVEVLPFDNAIHGGQPGVSRTFAARIARNTNLLLLEESHLGFVADPAGGSYFVEELTDEIADRAWKIFTDVESYGGIETAYDHVRENIDAAYEQRRADIAHRRTKITAINEFPNLAEAPLPAEARPVNERVRRWAADFEALRNRSDDFLAEQGRRPQIAMLPLGPLAKHNIRTGFTANLLASGGIEALNPGQVVPGEASFDEAAKSAPIVVLCGADGEYAASGADAVKAARAAGASEVLVAGPEKIFADAEGDARPDGYLTMNIDAVAELSRLLDSLGA</sequence>
<evidence type="ECO:0000256" key="7">
    <source>
        <dbReference type="SAM" id="MobiDB-lite"/>
    </source>
</evidence>
<dbReference type="Pfam" id="PF01642">
    <property type="entry name" value="MM_CoA_mutase"/>
    <property type="match status" value="2"/>
</dbReference>
<evidence type="ECO:0000256" key="6">
    <source>
        <dbReference type="ARBA" id="ARBA00023285"/>
    </source>
</evidence>
<dbReference type="SUPFAM" id="SSF51703">
    <property type="entry name" value="Cobalamin (vitamin B12)-dependent enzymes"/>
    <property type="match status" value="1"/>
</dbReference>
<protein>
    <submittedName>
        <fullName evidence="9">Methylmalonyl-CoA mutase family protein</fullName>
    </submittedName>
</protein>
<name>A0ABV7ZRY5_9CORY</name>